<proteinExistence type="predicted"/>
<sequence length="117" mass="12325">MTRTLTLTLLYLLGAGLAVHASVTSGQHDALGYALGFAALHALLLVAAIREWLAAEERRAIAAGAARLARLRARAEAEAEAIDGIARIELAAACCEMWWTSAGADHDAACGRDRWAA</sequence>
<dbReference type="Proteomes" id="UP001432251">
    <property type="component" value="Chromosome"/>
</dbReference>
<name>A0ACD5AF25_9ACTN</name>
<accession>A0ACD5AF25</accession>
<gene>
    <name evidence="1" type="ORF">V2W30_22545</name>
</gene>
<evidence type="ECO:0000313" key="2">
    <source>
        <dbReference type="Proteomes" id="UP001432251"/>
    </source>
</evidence>
<protein>
    <submittedName>
        <fullName evidence="1">Uncharacterized protein</fullName>
    </submittedName>
</protein>
<organism evidence="1 2">
    <name type="scientific">Streptomyces citrinus</name>
    <dbReference type="NCBI Taxonomy" id="3118173"/>
    <lineage>
        <taxon>Bacteria</taxon>
        <taxon>Bacillati</taxon>
        <taxon>Actinomycetota</taxon>
        <taxon>Actinomycetes</taxon>
        <taxon>Kitasatosporales</taxon>
        <taxon>Streptomycetaceae</taxon>
        <taxon>Streptomyces</taxon>
    </lineage>
</organism>
<keyword evidence="2" id="KW-1185">Reference proteome</keyword>
<dbReference type="EMBL" id="CP146022">
    <property type="protein sequence ID" value="WWQ65828.1"/>
    <property type="molecule type" value="Genomic_DNA"/>
</dbReference>
<reference evidence="1" key="1">
    <citation type="journal article" date="2025" name="Int. J. Syst. Evol. Microbiol.">
        <title>Streptomyces citrinus sp. nov., with yellow diffusible pigment.</title>
        <authorList>
            <person name="He Y."/>
            <person name="Yang E."/>
            <person name="Xu J."/>
            <person name="Sun Y."/>
            <person name="Sun L."/>
        </authorList>
    </citation>
    <scope>NUCLEOTIDE SEQUENCE</scope>
    <source>
        <strain evidence="1">Q6</strain>
    </source>
</reference>
<evidence type="ECO:0000313" key="1">
    <source>
        <dbReference type="EMBL" id="WWQ65828.1"/>
    </source>
</evidence>